<proteinExistence type="predicted"/>
<dbReference type="EMBL" id="BPVZ01000138">
    <property type="protein sequence ID" value="GKV40088.1"/>
    <property type="molecule type" value="Genomic_DNA"/>
</dbReference>
<gene>
    <name evidence="1" type="ORF">SLEP1_g47760</name>
</gene>
<evidence type="ECO:0000313" key="1">
    <source>
        <dbReference type="EMBL" id="GKV40088.1"/>
    </source>
</evidence>
<comment type="caution">
    <text evidence="1">The sequence shown here is derived from an EMBL/GenBank/DDBJ whole genome shotgun (WGS) entry which is preliminary data.</text>
</comment>
<dbReference type="AlphaFoldDB" id="A0AAV5LRJ9"/>
<protein>
    <submittedName>
        <fullName evidence="1">Uncharacterized protein</fullName>
    </submittedName>
</protein>
<accession>A0AAV5LRJ9</accession>
<organism evidence="1 2">
    <name type="scientific">Rubroshorea leprosula</name>
    <dbReference type="NCBI Taxonomy" id="152421"/>
    <lineage>
        <taxon>Eukaryota</taxon>
        <taxon>Viridiplantae</taxon>
        <taxon>Streptophyta</taxon>
        <taxon>Embryophyta</taxon>
        <taxon>Tracheophyta</taxon>
        <taxon>Spermatophyta</taxon>
        <taxon>Magnoliopsida</taxon>
        <taxon>eudicotyledons</taxon>
        <taxon>Gunneridae</taxon>
        <taxon>Pentapetalae</taxon>
        <taxon>rosids</taxon>
        <taxon>malvids</taxon>
        <taxon>Malvales</taxon>
        <taxon>Dipterocarpaceae</taxon>
        <taxon>Rubroshorea</taxon>
    </lineage>
</organism>
<dbReference type="Proteomes" id="UP001054252">
    <property type="component" value="Unassembled WGS sequence"/>
</dbReference>
<keyword evidence="2" id="KW-1185">Reference proteome</keyword>
<reference evidence="1 2" key="1">
    <citation type="journal article" date="2021" name="Commun. Biol.">
        <title>The genome of Shorea leprosula (Dipterocarpaceae) highlights the ecological relevance of drought in aseasonal tropical rainforests.</title>
        <authorList>
            <person name="Ng K.K.S."/>
            <person name="Kobayashi M.J."/>
            <person name="Fawcett J.A."/>
            <person name="Hatakeyama M."/>
            <person name="Paape T."/>
            <person name="Ng C.H."/>
            <person name="Ang C.C."/>
            <person name="Tnah L.H."/>
            <person name="Lee C.T."/>
            <person name="Nishiyama T."/>
            <person name="Sese J."/>
            <person name="O'Brien M.J."/>
            <person name="Copetti D."/>
            <person name="Mohd Noor M.I."/>
            <person name="Ong R.C."/>
            <person name="Putra M."/>
            <person name="Sireger I.Z."/>
            <person name="Indrioko S."/>
            <person name="Kosugi Y."/>
            <person name="Izuno A."/>
            <person name="Isagi Y."/>
            <person name="Lee S.L."/>
            <person name="Shimizu K.K."/>
        </authorList>
    </citation>
    <scope>NUCLEOTIDE SEQUENCE [LARGE SCALE GENOMIC DNA]</scope>
    <source>
        <strain evidence="1">214</strain>
    </source>
</reference>
<name>A0AAV5LRJ9_9ROSI</name>
<sequence length="55" mass="5569">MLQAPIGGTTAPDCSWRTDLTPLTAGSVSQGASGELGSVLGARIQVAVLHFLGLF</sequence>
<evidence type="ECO:0000313" key="2">
    <source>
        <dbReference type="Proteomes" id="UP001054252"/>
    </source>
</evidence>